<dbReference type="PANTHER" id="PTHR38731:SF3">
    <property type="entry name" value="BLL6125 PROTEIN"/>
    <property type="match status" value="1"/>
</dbReference>
<feature type="domain" description="FecR protein" evidence="2">
    <location>
        <begin position="57"/>
        <end position="158"/>
    </location>
</feature>
<keyword evidence="1" id="KW-0732">Signal</keyword>
<dbReference type="Gene3D" id="2.60.120.1440">
    <property type="match status" value="1"/>
</dbReference>
<comment type="caution">
    <text evidence="3">The sequence shown here is derived from an EMBL/GenBank/DDBJ whole genome shotgun (WGS) entry which is preliminary data.</text>
</comment>
<organism evidence="3 4">
    <name type="scientific">Paramagnetospirillum kuznetsovii</name>
    <dbReference type="NCBI Taxonomy" id="2053833"/>
    <lineage>
        <taxon>Bacteria</taxon>
        <taxon>Pseudomonadati</taxon>
        <taxon>Pseudomonadota</taxon>
        <taxon>Alphaproteobacteria</taxon>
        <taxon>Rhodospirillales</taxon>
        <taxon>Magnetospirillaceae</taxon>
        <taxon>Paramagnetospirillum</taxon>
    </lineage>
</organism>
<dbReference type="InterPro" id="IPR006860">
    <property type="entry name" value="FecR"/>
</dbReference>
<evidence type="ECO:0000313" key="4">
    <source>
        <dbReference type="Proteomes" id="UP000251075"/>
    </source>
</evidence>
<dbReference type="RefSeq" id="WP_112144248.1">
    <property type="nucleotide sequence ID" value="NZ_PGTO01000006.1"/>
</dbReference>
<feature type="signal peptide" evidence="1">
    <location>
        <begin position="1"/>
        <end position="23"/>
    </location>
</feature>
<sequence length="208" mass="21655">MRLRHALAFVIVALLAFPRVVLAENAAIVTRVQGKAEAVEAAGSRPLSVGDPIRRGDRLRTGGGARLEVRFADGMDLTLSDGAEMVVSEFDWAPAMSQGKAELALAQGSFLLESGKVGKLPDHPLLVKTPLASVGIRGTKFWGGPLDAPMSILLLEGGIIVTNRAGSVELNEPGAGTSIDAAGGAPAAPSFWGEERIQKAFATVTFGK</sequence>
<feature type="chain" id="PRO_5016868655" description="FecR protein domain-containing protein" evidence="1">
    <location>
        <begin position="24"/>
        <end position="208"/>
    </location>
</feature>
<dbReference type="EMBL" id="PGTO01000006">
    <property type="protein sequence ID" value="RAU22024.1"/>
    <property type="molecule type" value="Genomic_DNA"/>
</dbReference>
<proteinExistence type="predicted"/>
<accession>A0A364NY59</accession>
<reference evidence="3 4" key="1">
    <citation type="submission" date="2017-11" db="EMBL/GenBank/DDBJ databases">
        <title>Draft genome sequence of magnetotactic bacterium Magnetospirillum kuznetsovii LBB-42.</title>
        <authorList>
            <person name="Grouzdev D.S."/>
            <person name="Rysina M.S."/>
            <person name="Baslerov R.V."/>
            <person name="Koziaeva V."/>
        </authorList>
    </citation>
    <scope>NUCLEOTIDE SEQUENCE [LARGE SCALE GENOMIC DNA]</scope>
    <source>
        <strain evidence="3 4">LBB-42</strain>
    </source>
</reference>
<evidence type="ECO:0000256" key="1">
    <source>
        <dbReference type="SAM" id="SignalP"/>
    </source>
</evidence>
<dbReference type="Pfam" id="PF04773">
    <property type="entry name" value="FecR"/>
    <property type="match status" value="1"/>
</dbReference>
<dbReference type="PANTHER" id="PTHR38731">
    <property type="entry name" value="LIPL45-RELATED LIPOPROTEIN-RELATED"/>
    <property type="match status" value="1"/>
</dbReference>
<evidence type="ECO:0000259" key="2">
    <source>
        <dbReference type="Pfam" id="PF04773"/>
    </source>
</evidence>
<keyword evidence="4" id="KW-1185">Reference proteome</keyword>
<dbReference type="OrthoDB" id="6038785at2"/>
<gene>
    <name evidence="3" type="ORF">CU669_10020</name>
</gene>
<name>A0A364NY59_9PROT</name>
<dbReference type="Proteomes" id="UP000251075">
    <property type="component" value="Unassembled WGS sequence"/>
</dbReference>
<dbReference type="AlphaFoldDB" id="A0A364NY59"/>
<evidence type="ECO:0000313" key="3">
    <source>
        <dbReference type="EMBL" id="RAU22024.1"/>
    </source>
</evidence>
<protein>
    <recommendedName>
        <fullName evidence="2">FecR protein domain-containing protein</fullName>
    </recommendedName>
</protein>